<feature type="chain" id="PRO_5040870514" evidence="1">
    <location>
        <begin position="18"/>
        <end position="141"/>
    </location>
</feature>
<gene>
    <name evidence="2" type="ORF">BGT96224V316_LOCUS7638</name>
</gene>
<keyword evidence="1" id="KW-0732">Signal</keyword>
<sequence length="141" mass="15357">MLQKSTVLVQLMLSVSQLRFTLVLERCQSRYNHTGHAVLVRRTETGMPFLPGISPLMRACASSTSLVLLLFKSLVARLNSANTVWASALPVAAPELQPTGTADLTCTRKPSARPLLKVATVEDLTDRILGTAKSDPENLDR</sequence>
<feature type="signal peptide" evidence="1">
    <location>
        <begin position="1"/>
        <end position="17"/>
    </location>
</feature>
<name>A0A9X9MLT8_BLUGR</name>
<reference evidence="2 3" key="1">
    <citation type="submission" date="2018-08" db="EMBL/GenBank/DDBJ databases">
        <authorList>
            <person name="Muller C M."/>
        </authorList>
    </citation>
    <scope>NUCLEOTIDE SEQUENCE [LARGE SCALE GENOMIC DNA]</scope>
</reference>
<protein>
    <submittedName>
        <fullName evidence="2">BgtTE-56096</fullName>
    </submittedName>
</protein>
<evidence type="ECO:0000313" key="2">
    <source>
        <dbReference type="EMBL" id="VDB92773.1"/>
    </source>
</evidence>
<keyword evidence="3" id="KW-1185">Reference proteome</keyword>
<dbReference type="EMBL" id="LR026992">
    <property type="protein sequence ID" value="VDB92773.1"/>
    <property type="molecule type" value="Genomic_DNA"/>
</dbReference>
<dbReference type="Proteomes" id="UP000324639">
    <property type="component" value="Chromosome Bgt_-09"/>
</dbReference>
<evidence type="ECO:0000256" key="1">
    <source>
        <dbReference type="SAM" id="SignalP"/>
    </source>
</evidence>
<evidence type="ECO:0000313" key="3">
    <source>
        <dbReference type="Proteomes" id="UP000324639"/>
    </source>
</evidence>
<organism evidence="2 3">
    <name type="scientific">Blumeria graminis f. sp. tritici</name>
    <dbReference type="NCBI Taxonomy" id="62690"/>
    <lineage>
        <taxon>Eukaryota</taxon>
        <taxon>Fungi</taxon>
        <taxon>Dikarya</taxon>
        <taxon>Ascomycota</taxon>
        <taxon>Pezizomycotina</taxon>
        <taxon>Leotiomycetes</taxon>
        <taxon>Erysiphales</taxon>
        <taxon>Erysiphaceae</taxon>
        <taxon>Blumeria</taxon>
    </lineage>
</organism>
<accession>A0A9X9MLT8</accession>
<dbReference type="AlphaFoldDB" id="A0A9X9MLT8"/>
<proteinExistence type="predicted"/>